<dbReference type="Proteomes" id="UP000230233">
    <property type="component" value="Chromosome III"/>
</dbReference>
<dbReference type="AlphaFoldDB" id="A0A2G5UPF0"/>
<sequence>MKAFLALFALIVVVAGQGQGRPPFFGGGRRSSEDSRDSRENFLPRNNFQINFNGIGQIRGFACSTAASFTTSIDGTTTTARCTDNGADPSVRCPGCCRSVALAAGRSADNAAGFPSTNGRSCVCCIR</sequence>
<dbReference type="PANTHER" id="PTHR37959:SF1">
    <property type="entry name" value="SECRETED PROTEIN"/>
    <property type="match status" value="1"/>
</dbReference>
<name>A0A2G5UPF0_9PELO</name>
<dbReference type="EMBL" id="PDUG01000003">
    <property type="protein sequence ID" value="PIC41126.1"/>
    <property type="molecule type" value="Genomic_DNA"/>
</dbReference>
<proteinExistence type="predicted"/>
<accession>A0A2G5UPF0</accession>
<dbReference type="STRING" id="1611254.A0A2G5UPF0"/>
<protein>
    <submittedName>
        <fullName evidence="2">Uncharacterized protein</fullName>
    </submittedName>
</protein>
<keyword evidence="3" id="KW-1185">Reference proteome</keyword>
<evidence type="ECO:0000313" key="2">
    <source>
        <dbReference type="EMBL" id="PIC41126.1"/>
    </source>
</evidence>
<dbReference type="PANTHER" id="PTHR37959">
    <property type="entry name" value="PROTEIN CBG15758"/>
    <property type="match status" value="1"/>
</dbReference>
<gene>
    <name evidence="2" type="primary">Cni-Y37D8A.19</name>
    <name evidence="2" type="synonym">Cnig_chr_III.g8651</name>
    <name evidence="2" type="ORF">B9Z55_008651</name>
</gene>
<organism evidence="2 3">
    <name type="scientific">Caenorhabditis nigoni</name>
    <dbReference type="NCBI Taxonomy" id="1611254"/>
    <lineage>
        <taxon>Eukaryota</taxon>
        <taxon>Metazoa</taxon>
        <taxon>Ecdysozoa</taxon>
        <taxon>Nematoda</taxon>
        <taxon>Chromadorea</taxon>
        <taxon>Rhabditida</taxon>
        <taxon>Rhabditina</taxon>
        <taxon>Rhabditomorpha</taxon>
        <taxon>Rhabditoidea</taxon>
        <taxon>Rhabditidae</taxon>
        <taxon>Peloderinae</taxon>
        <taxon>Caenorhabditis</taxon>
    </lineage>
</organism>
<evidence type="ECO:0000256" key="1">
    <source>
        <dbReference type="SAM" id="SignalP"/>
    </source>
</evidence>
<comment type="caution">
    <text evidence="2">The sequence shown here is derived from an EMBL/GenBank/DDBJ whole genome shotgun (WGS) entry which is preliminary data.</text>
</comment>
<dbReference type="OrthoDB" id="407442at2759"/>
<reference evidence="3" key="1">
    <citation type="submission" date="2017-10" db="EMBL/GenBank/DDBJ databases">
        <title>Rapid genome shrinkage in a self-fertile nematode reveals novel sperm competition proteins.</title>
        <authorList>
            <person name="Yin D."/>
            <person name="Schwarz E.M."/>
            <person name="Thomas C.G."/>
            <person name="Felde R.L."/>
            <person name="Korf I.F."/>
            <person name="Cutter A.D."/>
            <person name="Schartner C.M."/>
            <person name="Ralston E.J."/>
            <person name="Meyer B.J."/>
            <person name="Haag E.S."/>
        </authorList>
    </citation>
    <scope>NUCLEOTIDE SEQUENCE [LARGE SCALE GENOMIC DNA]</scope>
    <source>
        <strain evidence="3">JU1422</strain>
    </source>
</reference>
<evidence type="ECO:0000313" key="3">
    <source>
        <dbReference type="Proteomes" id="UP000230233"/>
    </source>
</evidence>
<feature type="signal peptide" evidence="1">
    <location>
        <begin position="1"/>
        <end position="20"/>
    </location>
</feature>
<feature type="chain" id="PRO_5013929246" evidence="1">
    <location>
        <begin position="21"/>
        <end position="127"/>
    </location>
</feature>
<keyword evidence="1" id="KW-0732">Signal</keyword>